<evidence type="ECO:0000256" key="4">
    <source>
        <dbReference type="SAM" id="Phobius"/>
    </source>
</evidence>
<feature type="transmembrane region" description="Helical" evidence="4">
    <location>
        <begin position="217"/>
        <end position="234"/>
    </location>
</feature>
<evidence type="ECO:0000313" key="6">
    <source>
        <dbReference type="EMBL" id="MEX1669263.1"/>
    </source>
</evidence>
<dbReference type="InterPro" id="IPR029044">
    <property type="entry name" value="Nucleotide-diphossugar_trans"/>
</dbReference>
<dbReference type="InterPro" id="IPR001173">
    <property type="entry name" value="Glyco_trans_2-like"/>
</dbReference>
<keyword evidence="3 6" id="KW-0808">Transferase</keyword>
<feature type="domain" description="Glycosyltransferase 2-like" evidence="5">
    <location>
        <begin position="76"/>
        <end position="237"/>
    </location>
</feature>
<keyword evidence="2 6" id="KW-0328">Glycosyltransferase</keyword>
<feature type="transmembrane region" description="Helical" evidence="4">
    <location>
        <begin position="358"/>
        <end position="378"/>
    </location>
</feature>
<keyword evidence="4" id="KW-0472">Membrane</keyword>
<feature type="transmembrane region" description="Helical" evidence="4">
    <location>
        <begin position="390"/>
        <end position="409"/>
    </location>
</feature>
<comment type="similarity">
    <text evidence="1">Belongs to the glycosyltransferase 2 family.</text>
</comment>
<sequence>MYDLMNSIVGYVEASLAILFSLSPEQLALLLWPFLLLSVPRFVLTEIFALYQAQRAEPEEKKLFRQRLQINPPLVTVLLPGYNECTTLETTVLSLREQSYPNLEIVVVNDGSTDGMGEVGRKLANRGWVRYFEHKMRGGKSSAANFALNAARGEYVVICDADSTFDSDSIWHLLVEFYRPEVAAVAGNLRVRNADANLLTRLQAMQYVFSIGVGRRVSAMLGILFIVSGAFGALRRSTLLATGGWETGPGEDGDVTVKTRVAGGDVAFAPEAMCMTDAPDAWWPYYRQQLRWNRSMIRFHVRKYGWLFNPFRRPFDVRNLIANLDTVVYQLVLSITYPIYTVWLYLNHNDIFYPMMLVVLMLYTVINYLHFIVALALSERPWVDLKMFPYIPLYGLFMGFYLRVVRLIAYADEYLLRTSYHESYVPEHVQKQSRMYDPW</sequence>
<dbReference type="Pfam" id="PF00535">
    <property type="entry name" value="Glycos_transf_2"/>
    <property type="match status" value="1"/>
</dbReference>
<dbReference type="CDD" id="cd06423">
    <property type="entry name" value="CESA_like"/>
    <property type="match status" value="1"/>
</dbReference>
<evidence type="ECO:0000256" key="3">
    <source>
        <dbReference type="ARBA" id="ARBA00022679"/>
    </source>
</evidence>
<dbReference type="PANTHER" id="PTHR43630:SF1">
    <property type="entry name" value="POLY-BETA-1,6-N-ACETYL-D-GLUCOSAMINE SYNTHASE"/>
    <property type="match status" value="1"/>
</dbReference>
<evidence type="ECO:0000256" key="1">
    <source>
        <dbReference type="ARBA" id="ARBA00006739"/>
    </source>
</evidence>
<name>A0ABV3U5L9_9GAMM</name>
<evidence type="ECO:0000259" key="5">
    <source>
        <dbReference type="Pfam" id="PF00535"/>
    </source>
</evidence>
<keyword evidence="4" id="KW-0812">Transmembrane</keyword>
<accession>A0ABV3U5L9</accession>
<comment type="caution">
    <text evidence="6">The sequence shown here is derived from an EMBL/GenBank/DDBJ whole genome shotgun (WGS) entry which is preliminary data.</text>
</comment>
<keyword evidence="4" id="KW-1133">Transmembrane helix</keyword>
<gene>
    <name evidence="6" type="ORF">AB4876_10095</name>
</gene>
<dbReference type="PANTHER" id="PTHR43630">
    <property type="entry name" value="POLY-BETA-1,6-N-ACETYL-D-GLUCOSAMINE SYNTHASE"/>
    <property type="match status" value="1"/>
</dbReference>
<dbReference type="RefSeq" id="WP_368381534.1">
    <property type="nucleotide sequence ID" value="NZ_JBFRYA010000007.1"/>
</dbReference>
<feature type="transmembrane region" description="Helical" evidence="4">
    <location>
        <begin position="29"/>
        <end position="51"/>
    </location>
</feature>
<feature type="transmembrane region" description="Helical" evidence="4">
    <location>
        <begin position="327"/>
        <end position="346"/>
    </location>
</feature>
<organism evidence="6 7">
    <name type="scientific">Zhongshania guokunii</name>
    <dbReference type="NCBI Taxonomy" id="641783"/>
    <lineage>
        <taxon>Bacteria</taxon>
        <taxon>Pseudomonadati</taxon>
        <taxon>Pseudomonadota</taxon>
        <taxon>Gammaproteobacteria</taxon>
        <taxon>Cellvibrionales</taxon>
        <taxon>Spongiibacteraceae</taxon>
        <taxon>Zhongshania</taxon>
    </lineage>
</organism>
<dbReference type="SUPFAM" id="SSF53448">
    <property type="entry name" value="Nucleotide-diphospho-sugar transferases"/>
    <property type="match status" value="1"/>
</dbReference>
<dbReference type="Gene3D" id="3.90.550.10">
    <property type="entry name" value="Spore Coat Polysaccharide Biosynthesis Protein SpsA, Chain A"/>
    <property type="match status" value="1"/>
</dbReference>
<dbReference type="GO" id="GO:0016757">
    <property type="term" value="F:glycosyltransferase activity"/>
    <property type="evidence" value="ECO:0007669"/>
    <property type="project" value="UniProtKB-KW"/>
</dbReference>
<reference evidence="6 7" key="1">
    <citation type="journal article" date="2011" name="Int. J. Syst. Evol. Microbiol.">
        <title>Zhongshania antarctica gen. nov., sp. nov. and Zhongshania guokunii sp. nov., gammaproteobacteria respectively isolated from coastal attached (fast) ice and surface seawater of the Antarctic.</title>
        <authorList>
            <person name="Li H.J."/>
            <person name="Zhang X.Y."/>
            <person name="Chen C.X."/>
            <person name="Zhang Y.J."/>
            <person name="Gao Z.M."/>
            <person name="Yu Y."/>
            <person name="Chen X.L."/>
            <person name="Chen B."/>
            <person name="Zhang Y.Z."/>
        </authorList>
    </citation>
    <scope>NUCLEOTIDE SEQUENCE [LARGE SCALE GENOMIC DNA]</scope>
    <source>
        <strain evidence="6 7">ZS6-22T</strain>
    </source>
</reference>
<proteinExistence type="inferred from homology"/>
<evidence type="ECO:0000256" key="2">
    <source>
        <dbReference type="ARBA" id="ARBA00022676"/>
    </source>
</evidence>
<dbReference type="Proteomes" id="UP001557485">
    <property type="component" value="Unassembled WGS sequence"/>
</dbReference>
<protein>
    <submittedName>
        <fullName evidence="6">Glycosyltransferase family 2 protein</fullName>
        <ecNumber evidence="6">2.4.-.-</ecNumber>
    </submittedName>
</protein>
<keyword evidence="7" id="KW-1185">Reference proteome</keyword>
<dbReference type="EMBL" id="JBFRYA010000007">
    <property type="protein sequence ID" value="MEX1669263.1"/>
    <property type="molecule type" value="Genomic_DNA"/>
</dbReference>
<dbReference type="EC" id="2.4.-.-" evidence="6"/>
<evidence type="ECO:0000313" key="7">
    <source>
        <dbReference type="Proteomes" id="UP001557485"/>
    </source>
</evidence>